<protein>
    <recommendedName>
        <fullName evidence="3">Mariner Mos1 transposase</fullName>
    </recommendedName>
</protein>
<name>A0ABQ8SI07_PERAM</name>
<organism evidence="1 2">
    <name type="scientific">Periplaneta americana</name>
    <name type="common">American cockroach</name>
    <name type="synonym">Blatta americana</name>
    <dbReference type="NCBI Taxonomy" id="6978"/>
    <lineage>
        <taxon>Eukaryota</taxon>
        <taxon>Metazoa</taxon>
        <taxon>Ecdysozoa</taxon>
        <taxon>Arthropoda</taxon>
        <taxon>Hexapoda</taxon>
        <taxon>Insecta</taxon>
        <taxon>Pterygota</taxon>
        <taxon>Neoptera</taxon>
        <taxon>Polyneoptera</taxon>
        <taxon>Dictyoptera</taxon>
        <taxon>Blattodea</taxon>
        <taxon>Blattoidea</taxon>
        <taxon>Blattidae</taxon>
        <taxon>Blattinae</taxon>
        <taxon>Periplaneta</taxon>
    </lineage>
</organism>
<dbReference type="PANTHER" id="PTHR46060">
    <property type="entry name" value="MARINER MOS1 TRANSPOSASE-LIKE PROTEIN"/>
    <property type="match status" value="1"/>
</dbReference>
<dbReference type="InterPro" id="IPR052709">
    <property type="entry name" value="Transposase-MT_Hybrid"/>
</dbReference>
<comment type="caution">
    <text evidence="1">The sequence shown here is derived from an EMBL/GenBank/DDBJ whole genome shotgun (WGS) entry which is preliminary data.</text>
</comment>
<dbReference type="Pfam" id="PF01359">
    <property type="entry name" value="Transposase_1"/>
    <property type="match status" value="1"/>
</dbReference>
<dbReference type="EMBL" id="JAJSOF020000027">
    <property type="protein sequence ID" value="KAJ4433779.1"/>
    <property type="molecule type" value="Genomic_DNA"/>
</dbReference>
<dbReference type="PANTHER" id="PTHR46060:SF1">
    <property type="entry name" value="MARINER MOS1 TRANSPOSASE-LIKE PROTEIN"/>
    <property type="match status" value="1"/>
</dbReference>
<evidence type="ECO:0000313" key="2">
    <source>
        <dbReference type="Proteomes" id="UP001148838"/>
    </source>
</evidence>
<sequence length="462" mass="53301">MRPRIRHRLLDIRLTVGKNLSEDPTSFRLCIVIARMAVRARTKELVYLPDNVTTLEFDFNNNETLRYLDSVFVGPEVTQRWVDCSKSAISCCESKAPESMQPVFFDSQGLMHHEFIPEGRTVTKELYVETLRRLWDAVRRKRPEKWVENNWFLMHDNAPAHRAIIVKNFLARHNITALDHPPYSPDLSPPDYFLFPRLKSHLKGRRFNAEELMVTVLQHGTGGPASIRLQLKPPSLSLVLTTSIPVLSHRVNVNLSPLLFNFALEYVIRKVHDNRESLELNELHQLLVDAEILLETSKVIGLEVNPEKAKIQLQGLPRYRKMEFLHFFVRALLRRAYQYDEKQDFIPRDSPGGVDWIVAASSRYFLQLQVRTSAFRAGSLPVLPDCGKFPTDEGKISKHFVLWEKDGSRDRNNLAVRSNCACLNFSCSGNVILSWIYFRVYIPDQIKNLPSYSGYTSCVYEG</sequence>
<proteinExistence type="predicted"/>
<dbReference type="Gene3D" id="3.30.420.10">
    <property type="entry name" value="Ribonuclease H-like superfamily/Ribonuclease H"/>
    <property type="match status" value="1"/>
</dbReference>
<evidence type="ECO:0008006" key="3">
    <source>
        <dbReference type="Google" id="ProtNLM"/>
    </source>
</evidence>
<gene>
    <name evidence="1" type="ORF">ANN_16091</name>
</gene>
<accession>A0ABQ8SI07</accession>
<dbReference type="InterPro" id="IPR001888">
    <property type="entry name" value="Transposase_1"/>
</dbReference>
<dbReference type="Proteomes" id="UP001148838">
    <property type="component" value="Unassembled WGS sequence"/>
</dbReference>
<dbReference type="InterPro" id="IPR036397">
    <property type="entry name" value="RNaseH_sf"/>
</dbReference>
<reference evidence="1 2" key="1">
    <citation type="journal article" date="2022" name="Allergy">
        <title>Genome assembly and annotation of Periplaneta americana reveal a comprehensive cockroach allergen profile.</title>
        <authorList>
            <person name="Wang L."/>
            <person name="Xiong Q."/>
            <person name="Saelim N."/>
            <person name="Wang L."/>
            <person name="Nong W."/>
            <person name="Wan A.T."/>
            <person name="Shi M."/>
            <person name="Liu X."/>
            <person name="Cao Q."/>
            <person name="Hui J.H.L."/>
            <person name="Sookrung N."/>
            <person name="Leung T.F."/>
            <person name="Tungtrongchitr A."/>
            <person name="Tsui S.K.W."/>
        </authorList>
    </citation>
    <scope>NUCLEOTIDE SEQUENCE [LARGE SCALE GENOMIC DNA]</scope>
    <source>
        <strain evidence="1">PWHHKU_190912</strain>
    </source>
</reference>
<evidence type="ECO:0000313" key="1">
    <source>
        <dbReference type="EMBL" id="KAJ4433779.1"/>
    </source>
</evidence>
<keyword evidence="2" id="KW-1185">Reference proteome</keyword>